<keyword evidence="4" id="KW-0808">Transferase</keyword>
<comment type="similarity">
    <text evidence="2 10">Belongs to the glycosyltransferase 31 family.</text>
</comment>
<keyword evidence="3 10" id="KW-0328">Glycosyltransferase</keyword>
<dbReference type="PANTHER" id="PTHR11214">
    <property type="entry name" value="BETA-1,3-N-ACETYLGLUCOSAMINYLTRANSFERASE"/>
    <property type="match status" value="1"/>
</dbReference>
<comment type="subcellular location">
    <subcellularLocation>
        <location evidence="1 10">Golgi apparatus membrane</location>
        <topology evidence="1 10">Single-pass type II membrane protein</topology>
    </subcellularLocation>
</comment>
<evidence type="ECO:0000256" key="8">
    <source>
        <dbReference type="ARBA" id="ARBA00023034"/>
    </source>
</evidence>
<dbReference type="InterPro" id="IPR002659">
    <property type="entry name" value="Glyco_trans_31"/>
</dbReference>
<keyword evidence="8 10" id="KW-0333">Golgi apparatus</keyword>
<keyword evidence="9" id="KW-0472">Membrane</keyword>
<evidence type="ECO:0000256" key="2">
    <source>
        <dbReference type="ARBA" id="ARBA00008661"/>
    </source>
</evidence>
<evidence type="ECO:0000313" key="12">
    <source>
        <dbReference type="Proteomes" id="UP001565368"/>
    </source>
</evidence>
<name>A0ABR3Q134_9TREE</name>
<evidence type="ECO:0000256" key="7">
    <source>
        <dbReference type="ARBA" id="ARBA00022989"/>
    </source>
</evidence>
<dbReference type="GeneID" id="95986178"/>
<evidence type="ECO:0000256" key="4">
    <source>
        <dbReference type="ARBA" id="ARBA00022679"/>
    </source>
</evidence>
<comment type="caution">
    <text evidence="11">The sequence shown here is derived from an EMBL/GenBank/DDBJ whole genome shotgun (WGS) entry which is preliminary data.</text>
</comment>
<sequence>MAFRLSRAAAPQRPPAFPFAWASKAARFLVRPSFRLKTLLLVLVVGVATLVVLAVNAAHTDVETIVIGGKPIGGKPLPVDRKPSPAGVPDPPKRSFEEPNFALLSATPPHEIGCDVPLNGTNAGKLAFIGVFSTMAEKEAKRRRIYREHLIPDFPSDLFTIKFIVGVPPKPSRELTWKERRRKAEEREDDIARVQAEIEEYKDIVILPVKENIDHGKTHEFFKWIAHEYDGPGQVKGRPRFVMKTDDDTFLVAPNIISNFINLDCSKNIYWGTSAGRSKHFNDYFRGLAYALSWPLVSWIGNADMAPAHVVKIEDARTGQWLRSLDPAVDPVTRIDLGWSMGDWNQLDISVATVALHWIKHDEWFRKRREQVLDAWEEEGIEFNRYNGVLPYYSIAKGKEQPKAAKDEYERQREKGWENAFMNVKEVY</sequence>
<proteinExistence type="inferred from homology"/>
<dbReference type="EMBL" id="JBBXJM010000004">
    <property type="protein sequence ID" value="KAL1408327.1"/>
    <property type="molecule type" value="Genomic_DNA"/>
</dbReference>
<evidence type="ECO:0000256" key="9">
    <source>
        <dbReference type="ARBA" id="ARBA00023136"/>
    </source>
</evidence>
<dbReference type="PANTHER" id="PTHR11214:SF351">
    <property type="entry name" value="BETA-1,3-GALACTOSYLTRANSFERASE PVG3"/>
    <property type="match status" value="1"/>
</dbReference>
<accession>A0ABR3Q134</accession>
<organism evidence="11 12">
    <name type="scientific">Vanrija albida</name>
    <dbReference type="NCBI Taxonomy" id="181172"/>
    <lineage>
        <taxon>Eukaryota</taxon>
        <taxon>Fungi</taxon>
        <taxon>Dikarya</taxon>
        <taxon>Basidiomycota</taxon>
        <taxon>Agaricomycotina</taxon>
        <taxon>Tremellomycetes</taxon>
        <taxon>Trichosporonales</taxon>
        <taxon>Trichosporonaceae</taxon>
        <taxon>Vanrija</taxon>
    </lineage>
</organism>
<evidence type="ECO:0000256" key="5">
    <source>
        <dbReference type="ARBA" id="ARBA00022692"/>
    </source>
</evidence>
<reference evidence="11 12" key="1">
    <citation type="submission" date="2023-08" db="EMBL/GenBank/DDBJ databases">
        <title>Annotated Genome Sequence of Vanrija albida AlHP1.</title>
        <authorList>
            <person name="Herzog R."/>
        </authorList>
    </citation>
    <scope>NUCLEOTIDE SEQUENCE [LARGE SCALE GENOMIC DNA]</scope>
    <source>
        <strain evidence="11 12">AlHP1</strain>
    </source>
</reference>
<keyword evidence="12" id="KW-1185">Reference proteome</keyword>
<evidence type="ECO:0000256" key="6">
    <source>
        <dbReference type="ARBA" id="ARBA00022968"/>
    </source>
</evidence>
<evidence type="ECO:0000256" key="3">
    <source>
        <dbReference type="ARBA" id="ARBA00022676"/>
    </source>
</evidence>
<keyword evidence="7" id="KW-1133">Transmembrane helix</keyword>
<dbReference type="EC" id="2.4.1.-" evidence="10"/>
<dbReference type="Gene3D" id="3.90.550.50">
    <property type="match status" value="1"/>
</dbReference>
<dbReference type="RefSeq" id="XP_069208271.1">
    <property type="nucleotide sequence ID" value="XM_069353629.1"/>
</dbReference>
<gene>
    <name evidence="11" type="ORF">Q8F55_005135</name>
</gene>
<keyword evidence="6" id="KW-0735">Signal-anchor</keyword>
<keyword evidence="5" id="KW-0812">Transmembrane</keyword>
<dbReference type="Proteomes" id="UP001565368">
    <property type="component" value="Unassembled WGS sequence"/>
</dbReference>
<evidence type="ECO:0000313" key="11">
    <source>
        <dbReference type="EMBL" id="KAL1408327.1"/>
    </source>
</evidence>
<protein>
    <recommendedName>
        <fullName evidence="10">Hexosyltransferase</fullName>
        <ecNumber evidence="10">2.4.1.-</ecNumber>
    </recommendedName>
</protein>
<evidence type="ECO:0000256" key="10">
    <source>
        <dbReference type="RuleBase" id="RU363063"/>
    </source>
</evidence>
<evidence type="ECO:0000256" key="1">
    <source>
        <dbReference type="ARBA" id="ARBA00004323"/>
    </source>
</evidence>